<proteinExistence type="predicted"/>
<dbReference type="SUPFAM" id="SSF48403">
    <property type="entry name" value="Ankyrin repeat"/>
    <property type="match status" value="1"/>
</dbReference>
<evidence type="ECO:0000256" key="1">
    <source>
        <dbReference type="PROSITE-ProRule" id="PRU00023"/>
    </source>
</evidence>
<dbReference type="PANTHER" id="PTHR24164">
    <property type="entry name" value="RELA-ASSOCIATED INHIBITOR"/>
    <property type="match status" value="1"/>
</dbReference>
<sequence length="93" mass="10720">MRNDGLETPLHIACYYNSINVVKFLLTFNEIDINAQDICGDTPLHKACNYNNEEIVKILIRLRGININIKNNQGKIPIKMTSNERIHNLLIKK</sequence>
<keyword evidence="1" id="KW-0040">ANK repeat</keyword>
<dbReference type="InterPro" id="IPR002110">
    <property type="entry name" value="Ankyrin_rpt"/>
</dbReference>
<dbReference type="SMART" id="SM00248">
    <property type="entry name" value="ANK"/>
    <property type="match status" value="2"/>
</dbReference>
<dbReference type="RefSeq" id="XP_001584382.1">
    <property type="nucleotide sequence ID" value="XM_001584332.1"/>
</dbReference>
<keyword evidence="3" id="KW-1185">Reference proteome</keyword>
<dbReference type="AlphaFoldDB" id="A2D7W3"/>
<dbReference type="PROSITE" id="PS50088">
    <property type="entry name" value="ANK_REPEAT"/>
    <property type="match status" value="1"/>
</dbReference>
<dbReference type="EMBL" id="DS113178">
    <property type="protein sequence ID" value="EAY23396.1"/>
    <property type="molecule type" value="Genomic_DNA"/>
</dbReference>
<dbReference type="SMR" id="A2D7W3"/>
<dbReference type="PANTHER" id="PTHR24164:SF4">
    <property type="entry name" value="RELA-ASSOCIATED INHIBITOR"/>
    <property type="match status" value="1"/>
</dbReference>
<accession>A2D7W3</accession>
<evidence type="ECO:0000313" key="3">
    <source>
        <dbReference type="Proteomes" id="UP000001542"/>
    </source>
</evidence>
<dbReference type="InterPro" id="IPR028320">
    <property type="entry name" value="iASPP"/>
</dbReference>
<name>A2D7W3_TRIV3</name>
<dbReference type="VEuPathDB" id="TrichDB:TVAGG3_1045160"/>
<protein>
    <submittedName>
        <fullName evidence="2">Uncharacterized protein</fullName>
    </submittedName>
</protein>
<feature type="repeat" description="ANK" evidence="1">
    <location>
        <begin position="39"/>
        <end position="72"/>
    </location>
</feature>
<dbReference type="OrthoDB" id="9995210at2759"/>
<dbReference type="STRING" id="5722.A2D7W3"/>
<reference evidence="2" key="2">
    <citation type="journal article" date="2007" name="Science">
        <title>Draft genome sequence of the sexually transmitted pathogen Trichomonas vaginalis.</title>
        <authorList>
            <person name="Carlton J.M."/>
            <person name="Hirt R.P."/>
            <person name="Silva J.C."/>
            <person name="Delcher A.L."/>
            <person name="Schatz M."/>
            <person name="Zhao Q."/>
            <person name="Wortman J.R."/>
            <person name="Bidwell S.L."/>
            <person name="Alsmark U.C.M."/>
            <person name="Besteiro S."/>
            <person name="Sicheritz-Ponten T."/>
            <person name="Noel C.J."/>
            <person name="Dacks J.B."/>
            <person name="Foster P.G."/>
            <person name="Simillion C."/>
            <person name="Van de Peer Y."/>
            <person name="Miranda-Saavedra D."/>
            <person name="Barton G.J."/>
            <person name="Westrop G.D."/>
            <person name="Mueller S."/>
            <person name="Dessi D."/>
            <person name="Fiori P.L."/>
            <person name="Ren Q."/>
            <person name="Paulsen I."/>
            <person name="Zhang H."/>
            <person name="Bastida-Corcuera F.D."/>
            <person name="Simoes-Barbosa A."/>
            <person name="Brown M.T."/>
            <person name="Hayes R.D."/>
            <person name="Mukherjee M."/>
            <person name="Okumura C.Y."/>
            <person name="Schneider R."/>
            <person name="Smith A.J."/>
            <person name="Vanacova S."/>
            <person name="Villalvazo M."/>
            <person name="Haas B.J."/>
            <person name="Pertea M."/>
            <person name="Feldblyum T.V."/>
            <person name="Utterback T.R."/>
            <person name="Shu C.L."/>
            <person name="Osoegawa K."/>
            <person name="de Jong P.J."/>
            <person name="Hrdy I."/>
            <person name="Horvathova L."/>
            <person name="Zubacova Z."/>
            <person name="Dolezal P."/>
            <person name="Malik S.B."/>
            <person name="Logsdon J.M. Jr."/>
            <person name="Henze K."/>
            <person name="Gupta A."/>
            <person name="Wang C.C."/>
            <person name="Dunne R.L."/>
            <person name="Upcroft J.A."/>
            <person name="Upcroft P."/>
            <person name="White O."/>
            <person name="Salzberg S.L."/>
            <person name="Tang P."/>
            <person name="Chiu C.-H."/>
            <person name="Lee Y.-S."/>
            <person name="Embley T.M."/>
            <person name="Coombs G.H."/>
            <person name="Mottram J.C."/>
            <person name="Tachezy J."/>
            <person name="Fraser-Liggett C.M."/>
            <person name="Johnson P.J."/>
        </authorList>
    </citation>
    <scope>NUCLEOTIDE SEQUENCE [LARGE SCALE GENOMIC DNA]</scope>
    <source>
        <strain evidence="2">G3</strain>
    </source>
</reference>
<gene>
    <name evidence="2" type="ORF">TVAG_070590</name>
</gene>
<dbReference type="Gene3D" id="1.25.40.20">
    <property type="entry name" value="Ankyrin repeat-containing domain"/>
    <property type="match status" value="1"/>
</dbReference>
<dbReference type="PROSITE" id="PS50297">
    <property type="entry name" value="ANK_REP_REGION"/>
    <property type="match status" value="1"/>
</dbReference>
<dbReference type="Pfam" id="PF12796">
    <property type="entry name" value="Ank_2"/>
    <property type="match status" value="1"/>
</dbReference>
<reference evidence="2" key="1">
    <citation type="submission" date="2006-10" db="EMBL/GenBank/DDBJ databases">
        <authorList>
            <person name="Amadeo P."/>
            <person name="Zhao Q."/>
            <person name="Wortman J."/>
            <person name="Fraser-Liggett C."/>
            <person name="Carlton J."/>
        </authorList>
    </citation>
    <scope>NUCLEOTIDE SEQUENCE</scope>
    <source>
        <strain evidence="2">G3</strain>
    </source>
</reference>
<dbReference type="GO" id="GO:0006355">
    <property type="term" value="P:regulation of DNA-templated transcription"/>
    <property type="evidence" value="ECO:0007669"/>
    <property type="project" value="InterPro"/>
</dbReference>
<dbReference type="InterPro" id="IPR036770">
    <property type="entry name" value="Ankyrin_rpt-contain_sf"/>
</dbReference>
<dbReference type="Proteomes" id="UP000001542">
    <property type="component" value="Unassembled WGS sequence"/>
</dbReference>
<dbReference type="InParanoid" id="A2D7W3"/>
<dbReference type="VEuPathDB" id="TrichDB:TVAG_070590"/>
<dbReference type="KEGG" id="tva:5468960"/>
<evidence type="ECO:0000313" key="2">
    <source>
        <dbReference type="EMBL" id="EAY23396.1"/>
    </source>
</evidence>
<organism evidence="2 3">
    <name type="scientific">Trichomonas vaginalis (strain ATCC PRA-98 / G3)</name>
    <dbReference type="NCBI Taxonomy" id="412133"/>
    <lineage>
        <taxon>Eukaryota</taxon>
        <taxon>Metamonada</taxon>
        <taxon>Parabasalia</taxon>
        <taxon>Trichomonadida</taxon>
        <taxon>Trichomonadidae</taxon>
        <taxon>Trichomonas</taxon>
    </lineage>
</organism>